<keyword evidence="3" id="KW-1185">Reference proteome</keyword>
<dbReference type="OrthoDB" id="5398685at2759"/>
<dbReference type="Proteomes" id="UP000697127">
    <property type="component" value="Unassembled WGS sequence"/>
</dbReference>
<accession>A0A9P6WPT0</accession>
<evidence type="ECO:0000313" key="3">
    <source>
        <dbReference type="Proteomes" id="UP000697127"/>
    </source>
</evidence>
<protein>
    <submittedName>
        <fullName evidence="2">Uncharacterized protein</fullName>
    </submittedName>
</protein>
<name>A0A9P6WPT0_9ASCO</name>
<evidence type="ECO:0000256" key="1">
    <source>
        <dbReference type="SAM" id="Coils"/>
    </source>
</evidence>
<proteinExistence type="predicted"/>
<dbReference type="AlphaFoldDB" id="A0A9P6WPT0"/>
<evidence type="ECO:0000313" key="2">
    <source>
        <dbReference type="EMBL" id="KAG0689923.1"/>
    </source>
</evidence>
<gene>
    <name evidence="2" type="ORF">C6P40_004220</name>
</gene>
<comment type="caution">
    <text evidence="2">The sequence shown here is derived from an EMBL/GenBank/DDBJ whole genome shotgun (WGS) entry which is preliminary data.</text>
</comment>
<dbReference type="EMBL" id="PUHW01000054">
    <property type="protein sequence ID" value="KAG0689923.1"/>
    <property type="molecule type" value="Genomic_DNA"/>
</dbReference>
<sequence>MPIEEDFTASTAANGVRDTYLQLTKAEAAASRMEQMLDAIESKMAQLEQLQADMEDTTATASTSVTCSISTQQFRKLDGELQQLEQDLQALQTETGL</sequence>
<feature type="coiled-coil region" evidence="1">
    <location>
        <begin position="23"/>
        <end position="94"/>
    </location>
</feature>
<reference evidence="2" key="1">
    <citation type="submission" date="2020-11" db="EMBL/GenBank/DDBJ databases">
        <title>Kefir isolates.</title>
        <authorList>
            <person name="Marcisauskas S."/>
            <person name="Kim Y."/>
            <person name="Blasche S."/>
        </authorList>
    </citation>
    <scope>NUCLEOTIDE SEQUENCE</scope>
    <source>
        <strain evidence="2">Olga-1</strain>
    </source>
</reference>
<keyword evidence="1" id="KW-0175">Coiled coil</keyword>
<organism evidence="2 3">
    <name type="scientific">Pichia californica</name>
    <dbReference type="NCBI Taxonomy" id="460514"/>
    <lineage>
        <taxon>Eukaryota</taxon>
        <taxon>Fungi</taxon>
        <taxon>Dikarya</taxon>
        <taxon>Ascomycota</taxon>
        <taxon>Saccharomycotina</taxon>
        <taxon>Pichiomycetes</taxon>
        <taxon>Pichiales</taxon>
        <taxon>Pichiaceae</taxon>
        <taxon>Pichia</taxon>
    </lineage>
</organism>